<dbReference type="EC" id="2.7.11.1" evidence="3"/>
<keyword evidence="4" id="KW-0723">Serine/threonine-protein kinase</keyword>
<dbReference type="InterPro" id="IPR003152">
    <property type="entry name" value="FATC_dom"/>
</dbReference>
<evidence type="ECO:0000256" key="7">
    <source>
        <dbReference type="ARBA" id="ARBA00022763"/>
    </source>
</evidence>
<sequence length="1717" mass="197260">SHHVVTLRVKLIRTLKLALRCSSELNKAAFDVWKQFLRHLDGEILCSMVLHITAALLPLYETDPGQFQSLIMIMLSQCDKIQGNTTSSTTSVPSVDTITDLLLIPQIEQFPIIKKKLETIKQKQLKTNSTTIRTGNNFETQLERLLHLSNYEISDIRLCSLTHLHYLLKTNRSLLLRMCLSHDTVSPIIGRLILILLERCNDINLNVRVLAIDCLGELGAIDPGRIEFPKTIETTSSSTSLINRLLSSRQQQQEQRNHGQQTPTTIDEQAKRQYFNIKSSEFALELFSELIRAYLAADDVRQQDTISYALQETLKLYNLSLTETEAIITHEQKQQAEILWKKITKEQQDLLHPFRTSKYLVGNIDDLSHINNQPVLKLNNIKTYEQWLTLWTSLLISKLKPDGFNLFRACSYAARLNTSVASFLLPYIVLHLIADDNANAHQALHNEMQAVLTYTSLSQFTPTVHQQDQFETPSSSLIYQTAQTMFTIIDFLIMFCSLNEKPEQHQLSTEQTSRTNIIQSKKSVEQINGCFTSVEIENVRNYVRFVPNMDIAYSSFKFDAYTRSLRHFEMYCNDSQTITNISQHSEFLIKLYHRLHDIDSASGLITIRDMDPIKNKTTTLYEEILSYELTGKIDEAIVAYENALQIDEPKQNNIQLYIGYLNNLITQYQLQHTIDQTTGIIVQHPEWIESLNPLRIEASWKLGKWDLLEQFCMNNGNSTNETTGNDEEKTNILQDLNVSKQFESNVGRIINVAIKLDYKQFQMETRQALNSLIGPISAASMEIGAYERAYDSLAKLHLLKDLERHIVQDMFPNEQQHEQITTILDQNSDDLMIVDDNKTNFGQNKDDIWYKRHCLLQPNIKYLEPSLSLRRTLLSLYEYKHKKNIYTHEISECWLQSARIARSANNSMAAIASLMKASNTHPIEVVIERAQWMWDKGEKDRAVMSLKQKRNEIFAINSNRTPAAATSITQNHPVSTDLKARLCLLLARYSEQNSPSELVIEMYTSVQELAPHWEEVHFYFGQYYDTLVSTTLDSDQSSTTTTSTTTTNNFLISSHLSTEKKINLFKYIKSTINGYCVSLKYGSEYIYQSLTRLLTMWLDFGTDVYALQLKTTTHSTRHVQTTHSNTDITLENLAKQTLKEINDIIIEWIKHVPLYIFLVSFPQLVSRICHSHKDVSIVLNQILLNVFMAYPHQTMWMMVNVYNSTHLARKEKCASIFSLAIKANSKLGKFIEDSQALTKRLDELCLKELEFGINKCSLQAHFKPLKRLVESSNFSQILIPLQSQMQVSLPPPSTTIGTHNSCEKTTTISSTNRRTSNSKKSTTNETNSTLVESKHEPFPNVPLYLQSFDDTVEVLSSLQKPKKIVLRGSDGQAYPFLCKSRDDLRVDSRFLEFCSIFNKCLKKHGESRRRQLYIRTYAVHPIHERCGLIEWIPNLCTFRTIVNKYYRQRGVDLTNRELKNLAADKTKTIAQKLDNFTQKLLKQHQPPVFHQYFFDIYPDPNRWYINRLNYSRTTAVISIIGYILGLGDRHCENILLDSCSGDTVHVDFNCLFNKGTTFEIPEKVPFRLTHNLVDGMGPLGVEGVYRKTCEITLHLIRDEKELLMSVLKTFVYDPLVEWKSSREQDTTATRKAIGGDGGEIVNSKNCQKCLDPCPGPRTAQLHVKNIMDRVRGFCIDTRNSKHIPLPLSVEGQVNHLIQEATDNHLLSQMFIGWAAYL</sequence>
<keyword evidence="11" id="KW-0539">Nucleus</keyword>
<dbReference type="InterPro" id="IPR057564">
    <property type="entry name" value="HEAT_ATR"/>
</dbReference>
<dbReference type="SUPFAM" id="SSF48371">
    <property type="entry name" value="ARM repeat"/>
    <property type="match status" value="1"/>
</dbReference>
<dbReference type="SMART" id="SM01343">
    <property type="entry name" value="FATC"/>
    <property type="match status" value="1"/>
</dbReference>
<dbReference type="GO" id="GO:0005634">
    <property type="term" value="C:nucleus"/>
    <property type="evidence" value="ECO:0007669"/>
    <property type="project" value="UniProtKB-SubCell"/>
</dbReference>
<feature type="domain" description="PI3K/PI4K catalytic" evidence="14">
    <location>
        <begin position="1348"/>
        <end position="1658"/>
    </location>
</feature>
<dbReference type="Pfam" id="PF02259">
    <property type="entry name" value="FAT"/>
    <property type="match status" value="1"/>
</dbReference>
<dbReference type="Pfam" id="PF02260">
    <property type="entry name" value="FATC"/>
    <property type="match status" value="1"/>
</dbReference>
<evidence type="ECO:0000256" key="9">
    <source>
        <dbReference type="ARBA" id="ARBA00022840"/>
    </source>
</evidence>
<dbReference type="GO" id="GO:0004674">
    <property type="term" value="F:protein serine/threonine kinase activity"/>
    <property type="evidence" value="ECO:0007669"/>
    <property type="project" value="UniProtKB-KW"/>
</dbReference>
<dbReference type="CDD" id="cd00892">
    <property type="entry name" value="PIKKc_ATR"/>
    <property type="match status" value="1"/>
</dbReference>
<organism evidence="18 19">
    <name type="scientific">Didymodactylos carnosus</name>
    <dbReference type="NCBI Taxonomy" id="1234261"/>
    <lineage>
        <taxon>Eukaryota</taxon>
        <taxon>Metazoa</taxon>
        <taxon>Spiralia</taxon>
        <taxon>Gnathifera</taxon>
        <taxon>Rotifera</taxon>
        <taxon>Eurotatoria</taxon>
        <taxon>Bdelloidea</taxon>
        <taxon>Philodinida</taxon>
        <taxon>Philodinidae</taxon>
        <taxon>Didymodactylos</taxon>
    </lineage>
</organism>
<dbReference type="InterPro" id="IPR050517">
    <property type="entry name" value="DDR_Repair_Kinase"/>
</dbReference>
<dbReference type="Gene3D" id="1.10.1070.11">
    <property type="entry name" value="Phosphatidylinositol 3-/4-kinase, catalytic domain"/>
    <property type="match status" value="1"/>
</dbReference>
<dbReference type="EMBL" id="CAJOBA010012431">
    <property type="protein sequence ID" value="CAF3875199.1"/>
    <property type="molecule type" value="Genomic_DNA"/>
</dbReference>
<evidence type="ECO:0000313" key="17">
    <source>
        <dbReference type="EMBL" id="CAF1108989.1"/>
    </source>
</evidence>
<evidence type="ECO:0000256" key="10">
    <source>
        <dbReference type="ARBA" id="ARBA00023204"/>
    </source>
</evidence>
<evidence type="ECO:0000259" key="16">
    <source>
        <dbReference type="PROSITE" id="PS51190"/>
    </source>
</evidence>
<evidence type="ECO:0000313" key="18">
    <source>
        <dbReference type="EMBL" id="CAF3875199.1"/>
    </source>
</evidence>
<dbReference type="InterPro" id="IPR056802">
    <property type="entry name" value="ATR-like_M-HEAT"/>
</dbReference>
<dbReference type="PROSITE" id="PS50290">
    <property type="entry name" value="PI3_4_KINASE_3"/>
    <property type="match status" value="1"/>
</dbReference>
<dbReference type="Pfam" id="PF00454">
    <property type="entry name" value="PI3_PI4_kinase"/>
    <property type="match status" value="1"/>
</dbReference>
<dbReference type="GO" id="GO:0005694">
    <property type="term" value="C:chromosome"/>
    <property type="evidence" value="ECO:0007669"/>
    <property type="project" value="TreeGrafter"/>
</dbReference>
<proteinExistence type="inferred from homology"/>
<dbReference type="InterPro" id="IPR011009">
    <property type="entry name" value="Kinase-like_dom_sf"/>
</dbReference>
<dbReference type="InterPro" id="IPR000403">
    <property type="entry name" value="PI3/4_kinase_cat_dom"/>
</dbReference>
<dbReference type="GO" id="GO:0000077">
    <property type="term" value="P:DNA damage checkpoint signaling"/>
    <property type="evidence" value="ECO:0007669"/>
    <property type="project" value="TreeGrafter"/>
</dbReference>
<evidence type="ECO:0000256" key="13">
    <source>
        <dbReference type="SAM" id="MobiDB-lite"/>
    </source>
</evidence>
<dbReference type="GO" id="GO:0000723">
    <property type="term" value="P:telomere maintenance"/>
    <property type="evidence" value="ECO:0007669"/>
    <property type="project" value="TreeGrafter"/>
</dbReference>
<dbReference type="InterPro" id="IPR014009">
    <property type="entry name" value="PIK_FAT"/>
</dbReference>
<dbReference type="Proteomes" id="UP000677228">
    <property type="component" value="Unassembled WGS sequence"/>
</dbReference>
<evidence type="ECO:0000256" key="4">
    <source>
        <dbReference type="ARBA" id="ARBA00022527"/>
    </source>
</evidence>
<keyword evidence="6" id="KW-0547">Nucleotide-binding</keyword>
<dbReference type="EMBL" id="CAJNOK010010199">
    <property type="protein sequence ID" value="CAF1108989.1"/>
    <property type="molecule type" value="Genomic_DNA"/>
</dbReference>
<keyword evidence="9" id="KW-0067">ATP-binding</keyword>
<dbReference type="InterPro" id="IPR036940">
    <property type="entry name" value="PI3/4_kinase_cat_sf"/>
</dbReference>
<evidence type="ECO:0000256" key="11">
    <source>
        <dbReference type="ARBA" id="ARBA00023242"/>
    </source>
</evidence>
<dbReference type="SMART" id="SM00146">
    <property type="entry name" value="PI3Kc"/>
    <property type="match status" value="1"/>
</dbReference>
<evidence type="ECO:0000256" key="5">
    <source>
        <dbReference type="ARBA" id="ARBA00022679"/>
    </source>
</evidence>
<evidence type="ECO:0000256" key="1">
    <source>
        <dbReference type="ARBA" id="ARBA00004123"/>
    </source>
</evidence>
<keyword evidence="8" id="KW-0418">Kinase</keyword>
<dbReference type="PROSITE" id="PS51190">
    <property type="entry name" value="FATC"/>
    <property type="match status" value="1"/>
</dbReference>
<protein>
    <recommendedName>
        <fullName evidence="12">Serine/threonine-protein kinase ATR</fullName>
        <ecNumber evidence="3">2.7.11.1</ecNumber>
    </recommendedName>
</protein>
<keyword evidence="7" id="KW-0227">DNA damage</keyword>
<dbReference type="PANTHER" id="PTHR11139:SF69">
    <property type="entry name" value="SERINE_THREONINE-PROTEIN KINASE ATR"/>
    <property type="match status" value="1"/>
</dbReference>
<accession>A0A8S2KY24</accession>
<reference evidence="18" key="1">
    <citation type="submission" date="2021-02" db="EMBL/GenBank/DDBJ databases">
        <authorList>
            <person name="Nowell W R."/>
        </authorList>
    </citation>
    <scope>NUCLEOTIDE SEQUENCE</scope>
</reference>
<dbReference type="GO" id="GO:0005524">
    <property type="term" value="F:ATP binding"/>
    <property type="evidence" value="ECO:0007669"/>
    <property type="project" value="UniProtKB-KW"/>
</dbReference>
<evidence type="ECO:0000256" key="8">
    <source>
        <dbReference type="ARBA" id="ARBA00022777"/>
    </source>
</evidence>
<dbReference type="GO" id="GO:0006281">
    <property type="term" value="P:DNA repair"/>
    <property type="evidence" value="ECO:0007669"/>
    <property type="project" value="UniProtKB-KW"/>
</dbReference>
<feature type="compositionally biased region" description="Low complexity" evidence="13">
    <location>
        <begin position="1304"/>
        <end position="1329"/>
    </location>
</feature>
<name>A0A8S2KY24_9BILA</name>
<dbReference type="SUPFAM" id="SSF56112">
    <property type="entry name" value="Protein kinase-like (PK-like)"/>
    <property type="match status" value="1"/>
</dbReference>
<dbReference type="Gene3D" id="3.30.1010.10">
    <property type="entry name" value="Phosphatidylinositol 3-kinase Catalytic Subunit, Chain A, domain 4"/>
    <property type="match status" value="1"/>
</dbReference>
<evidence type="ECO:0000256" key="3">
    <source>
        <dbReference type="ARBA" id="ARBA00012513"/>
    </source>
</evidence>
<keyword evidence="5" id="KW-0808">Transferase</keyword>
<feature type="domain" description="FATC" evidence="16">
    <location>
        <begin position="1685"/>
        <end position="1717"/>
    </location>
</feature>
<dbReference type="Proteomes" id="UP000682733">
    <property type="component" value="Unassembled WGS sequence"/>
</dbReference>
<feature type="domain" description="FAT" evidence="15">
    <location>
        <begin position="550"/>
        <end position="1204"/>
    </location>
</feature>
<dbReference type="PANTHER" id="PTHR11139">
    <property type="entry name" value="ATAXIA TELANGIECTASIA MUTATED ATM -RELATED"/>
    <property type="match status" value="1"/>
</dbReference>
<gene>
    <name evidence="17" type="ORF">OVA965_LOCUS19671</name>
    <name evidence="18" type="ORF">TMI583_LOCUS19795</name>
</gene>
<dbReference type="PROSITE" id="PS00916">
    <property type="entry name" value="PI3_4_KINASE_2"/>
    <property type="match status" value="1"/>
</dbReference>
<evidence type="ECO:0000256" key="12">
    <source>
        <dbReference type="ARBA" id="ARBA00024420"/>
    </source>
</evidence>
<dbReference type="Pfam" id="PF23593">
    <property type="entry name" value="HEAT_ATR"/>
    <property type="match status" value="1"/>
</dbReference>
<feature type="non-terminal residue" evidence="18">
    <location>
        <position position="1717"/>
    </location>
</feature>
<evidence type="ECO:0000259" key="15">
    <source>
        <dbReference type="PROSITE" id="PS51189"/>
    </source>
</evidence>
<evidence type="ECO:0000256" key="2">
    <source>
        <dbReference type="ARBA" id="ARBA00010769"/>
    </source>
</evidence>
<comment type="caution">
    <text evidence="18">The sequence shown here is derived from an EMBL/GenBank/DDBJ whole genome shotgun (WGS) entry which is preliminary data.</text>
</comment>
<comment type="subcellular location">
    <subcellularLocation>
        <location evidence="1">Nucleus</location>
    </subcellularLocation>
</comment>
<keyword evidence="10" id="KW-0234">DNA repair</keyword>
<evidence type="ECO:0000259" key="14">
    <source>
        <dbReference type="PROSITE" id="PS50290"/>
    </source>
</evidence>
<dbReference type="Pfam" id="PF25030">
    <property type="entry name" value="M-HEAT_ATR"/>
    <property type="match status" value="1"/>
</dbReference>
<comment type="similarity">
    <text evidence="2">Belongs to the PI3/PI4-kinase family. ATM subfamily.</text>
</comment>
<dbReference type="PROSITE" id="PS51189">
    <property type="entry name" value="FAT"/>
    <property type="match status" value="1"/>
</dbReference>
<dbReference type="InterPro" id="IPR003151">
    <property type="entry name" value="PIK-rel_kinase_FAT"/>
</dbReference>
<dbReference type="InterPro" id="IPR016024">
    <property type="entry name" value="ARM-type_fold"/>
</dbReference>
<dbReference type="InterPro" id="IPR018936">
    <property type="entry name" value="PI3/4_kinase_CS"/>
</dbReference>
<evidence type="ECO:0000313" key="19">
    <source>
        <dbReference type="Proteomes" id="UP000682733"/>
    </source>
</evidence>
<feature type="region of interest" description="Disordered" evidence="13">
    <location>
        <begin position="1289"/>
        <end position="1333"/>
    </location>
</feature>
<evidence type="ECO:0000256" key="6">
    <source>
        <dbReference type="ARBA" id="ARBA00022741"/>
    </source>
</evidence>